<keyword evidence="4 6" id="KW-1133">Transmembrane helix</keyword>
<keyword evidence="2" id="KW-1003">Cell membrane</keyword>
<evidence type="ECO:0000313" key="8">
    <source>
        <dbReference type="EMBL" id="SDH33302.1"/>
    </source>
</evidence>
<gene>
    <name evidence="8" type="ORF">SAMN05421827_12168</name>
</gene>
<organism evidence="8 9">
    <name type="scientific">Pedobacter terrae</name>
    <dbReference type="NCBI Taxonomy" id="405671"/>
    <lineage>
        <taxon>Bacteria</taxon>
        <taxon>Pseudomonadati</taxon>
        <taxon>Bacteroidota</taxon>
        <taxon>Sphingobacteriia</taxon>
        <taxon>Sphingobacteriales</taxon>
        <taxon>Sphingobacteriaceae</taxon>
        <taxon>Pedobacter</taxon>
    </lineage>
</organism>
<comment type="subcellular location">
    <subcellularLocation>
        <location evidence="1">Cell membrane</location>
        <topology evidence="1">Multi-pass membrane protein</topology>
    </subcellularLocation>
</comment>
<keyword evidence="5 6" id="KW-0472">Membrane</keyword>
<accession>A0A1G8BJ99</accession>
<dbReference type="EMBL" id="FNCH01000021">
    <property type="protein sequence ID" value="SDH33302.1"/>
    <property type="molecule type" value="Genomic_DNA"/>
</dbReference>
<feature type="domain" description="Cardiolipin synthase N-terminal" evidence="7">
    <location>
        <begin position="24"/>
        <end position="66"/>
    </location>
</feature>
<sequence length="71" mass="8088">MLLAEINSNQIALFVIIPAILWLALILIALYHISRNSSMGFSVKVLWFIIILLAPFLGSIIYLIWGKNKKF</sequence>
<feature type="transmembrane region" description="Helical" evidence="6">
    <location>
        <begin position="45"/>
        <end position="65"/>
    </location>
</feature>
<feature type="transmembrane region" description="Helical" evidence="6">
    <location>
        <begin position="12"/>
        <end position="33"/>
    </location>
</feature>
<evidence type="ECO:0000256" key="5">
    <source>
        <dbReference type="ARBA" id="ARBA00023136"/>
    </source>
</evidence>
<evidence type="ECO:0000313" key="9">
    <source>
        <dbReference type="Proteomes" id="UP000199643"/>
    </source>
</evidence>
<dbReference type="GO" id="GO:0005886">
    <property type="term" value="C:plasma membrane"/>
    <property type="evidence" value="ECO:0007669"/>
    <property type="project" value="UniProtKB-SubCell"/>
</dbReference>
<dbReference type="STRING" id="405671.SAMN05421827_12168"/>
<proteinExistence type="predicted"/>
<keyword evidence="3 6" id="KW-0812">Transmembrane</keyword>
<evidence type="ECO:0000256" key="3">
    <source>
        <dbReference type="ARBA" id="ARBA00022692"/>
    </source>
</evidence>
<keyword evidence="9" id="KW-1185">Reference proteome</keyword>
<protein>
    <submittedName>
        <fullName evidence="8">Phospholipase_D-nuclease N-terminal</fullName>
    </submittedName>
</protein>
<dbReference type="InterPro" id="IPR027379">
    <property type="entry name" value="CLS_N"/>
</dbReference>
<dbReference type="RefSeq" id="WP_090503388.1">
    <property type="nucleotide sequence ID" value="NZ_FNCH01000021.1"/>
</dbReference>
<evidence type="ECO:0000256" key="1">
    <source>
        <dbReference type="ARBA" id="ARBA00004651"/>
    </source>
</evidence>
<name>A0A1G8BJ99_9SPHI</name>
<evidence type="ECO:0000256" key="4">
    <source>
        <dbReference type="ARBA" id="ARBA00022989"/>
    </source>
</evidence>
<dbReference type="Pfam" id="PF13396">
    <property type="entry name" value="PLDc_N"/>
    <property type="match status" value="1"/>
</dbReference>
<dbReference type="OrthoDB" id="1123412at2"/>
<reference evidence="9" key="1">
    <citation type="submission" date="2016-10" db="EMBL/GenBank/DDBJ databases">
        <authorList>
            <person name="Varghese N."/>
            <person name="Submissions S."/>
        </authorList>
    </citation>
    <scope>NUCLEOTIDE SEQUENCE [LARGE SCALE GENOMIC DNA]</scope>
    <source>
        <strain evidence="9">DSM 17933</strain>
    </source>
</reference>
<evidence type="ECO:0000259" key="7">
    <source>
        <dbReference type="Pfam" id="PF13396"/>
    </source>
</evidence>
<dbReference type="Proteomes" id="UP000199643">
    <property type="component" value="Unassembled WGS sequence"/>
</dbReference>
<evidence type="ECO:0000256" key="2">
    <source>
        <dbReference type="ARBA" id="ARBA00022475"/>
    </source>
</evidence>
<evidence type="ECO:0000256" key="6">
    <source>
        <dbReference type="SAM" id="Phobius"/>
    </source>
</evidence>
<dbReference type="AlphaFoldDB" id="A0A1G8BJ99"/>